<dbReference type="OrthoDB" id="8448143at2"/>
<keyword evidence="2" id="KW-1185">Reference proteome</keyword>
<dbReference type="Proteomes" id="UP000449846">
    <property type="component" value="Unassembled WGS sequence"/>
</dbReference>
<comment type="caution">
    <text evidence="1">The sequence shown here is derived from an EMBL/GenBank/DDBJ whole genome shotgun (WGS) entry which is preliminary data.</text>
</comment>
<sequence length="314" mass="36002">MKYAILFRTHYWTDYLAVRFSELKSMAPGADVYVAYDATNGKAPDIPEAASHSLASLRALGLYLPEEKALWYCGDYPFYDFYLRNPNYDFYLMIENDVYLQGIDIDRIVAGCLDQGVDILGAHFLNVKDTKPGQAFHAGCSNYDVWRKCFFPVVGLRRSALVSLFSERLRQAERKERNQEYEIPFCETYVGSESLRQGWANRELGSVTPLRTYGASKYMLHDKISTEYSSGVWHSVFPADRYIDSKINLEYRKHGKNSFTTPDLVSDLRDAITYAKVSADNILIHLVRSTNGKVNKELFNERISNYLMPNLSDS</sequence>
<protein>
    <submittedName>
        <fullName evidence="1">Uncharacterized protein</fullName>
    </submittedName>
</protein>
<reference evidence="1 2" key="1">
    <citation type="submission" date="2019-11" db="EMBL/GenBank/DDBJ databases">
        <authorList>
            <person name="Dong K."/>
        </authorList>
    </citation>
    <scope>NUCLEOTIDE SEQUENCE [LARGE SCALE GENOMIC DNA]</scope>
    <source>
        <strain evidence="1 2">NBRC 112902</strain>
    </source>
</reference>
<evidence type="ECO:0000313" key="1">
    <source>
        <dbReference type="EMBL" id="MTH62200.1"/>
    </source>
</evidence>
<name>A0A844HQP2_9RHOB</name>
<accession>A0A844HQP2</accession>
<proteinExistence type="predicted"/>
<organism evidence="1 2">
    <name type="scientific">Paracoccus litorisediminis</name>
    <dbReference type="NCBI Taxonomy" id="2006130"/>
    <lineage>
        <taxon>Bacteria</taxon>
        <taxon>Pseudomonadati</taxon>
        <taxon>Pseudomonadota</taxon>
        <taxon>Alphaproteobacteria</taxon>
        <taxon>Rhodobacterales</taxon>
        <taxon>Paracoccaceae</taxon>
        <taxon>Paracoccus</taxon>
    </lineage>
</organism>
<dbReference type="RefSeq" id="WP_155042151.1">
    <property type="nucleotide sequence ID" value="NZ_WMIG01000027.1"/>
</dbReference>
<dbReference type="AlphaFoldDB" id="A0A844HQP2"/>
<evidence type="ECO:0000313" key="2">
    <source>
        <dbReference type="Proteomes" id="UP000449846"/>
    </source>
</evidence>
<gene>
    <name evidence="1" type="ORF">GL300_23695</name>
</gene>
<dbReference type="EMBL" id="WMIG01000027">
    <property type="protein sequence ID" value="MTH62200.1"/>
    <property type="molecule type" value="Genomic_DNA"/>
</dbReference>